<dbReference type="InterPro" id="IPR036719">
    <property type="entry name" value="Neuro-gated_channel_TM_sf"/>
</dbReference>
<keyword evidence="19" id="KW-1185">Reference proteome</keyword>
<keyword evidence="7" id="KW-0406">Ion transport</keyword>
<keyword evidence="1" id="KW-0813">Transport</keyword>
<feature type="transmembrane region" description="Helical" evidence="16">
    <location>
        <begin position="442"/>
        <end position="465"/>
    </location>
</feature>
<dbReference type="Pfam" id="PF02932">
    <property type="entry name" value="Neur_chan_memb"/>
    <property type="match status" value="2"/>
</dbReference>
<evidence type="ECO:0000256" key="6">
    <source>
        <dbReference type="ARBA" id="ARBA00023018"/>
    </source>
</evidence>
<evidence type="ECO:0000259" key="17">
    <source>
        <dbReference type="Pfam" id="PF02932"/>
    </source>
</evidence>
<dbReference type="GO" id="GO:0005230">
    <property type="term" value="F:extracellular ligand-gated monoatomic ion channel activity"/>
    <property type="evidence" value="ECO:0007669"/>
    <property type="project" value="UniProtKB-ARBA"/>
</dbReference>
<keyword evidence="11" id="KW-0325">Glycoprotein</keyword>
<accession>A0A4U5N390</accession>
<dbReference type="OrthoDB" id="203862at2759"/>
<sequence length="557" mass="63400">MHGRDSHIHSLDDDATYGYSVLDIIYIFNGSKAISRSEFELPQFVLFDVHINSKIESLSSGKYSRLGCVFLFRRNIGFYIIQIYLPSILIVVISWVSFWLSRDATPARVALGVTTVLTMTTLMTTTNAAMPKVSYVKSIDIFLGVSFLMVFSSLLEYAAVGYISKRLKLKEKTKKTRTVSHSLPFTADPRAQDLLQPYFNQSYKPFYSSVDRNSNLYNKNLVNPPIPPQLRRILPRPVERKWAFRPSNIDKYSRVVFPLIFIMFNFAYWVYFYNISAGNLTKTLTKLCLLIHVVICLSLSNSVQLYPPHPQYGYTTADIDYFWGKVRTDNPIDAVAFNEFTLPQFKRAGYGVNITRATTSSGTYVRLYFEIMLSRNLGFYLMNIIIPSVLIVTISWVSFWLNREASPARVGLGVTTVLTMTTLITTTNNSMPKVSYIKGLDVFLNFCFVMVFASLVEYAVVSYMNKKLAQRREKRRKQAEQMQPVEVPMFNNHLLPPIKTPPNMSYEMVAMNSCSSSPSKSLLQNDVSQRHALLGAVCSEHSWGHFGSQNTFGTLEG</sequence>
<organism evidence="18 19">
    <name type="scientific">Steinernema carpocapsae</name>
    <name type="common">Entomopathogenic nematode</name>
    <dbReference type="NCBI Taxonomy" id="34508"/>
    <lineage>
        <taxon>Eukaryota</taxon>
        <taxon>Metazoa</taxon>
        <taxon>Ecdysozoa</taxon>
        <taxon>Nematoda</taxon>
        <taxon>Chromadorea</taxon>
        <taxon>Rhabditida</taxon>
        <taxon>Tylenchina</taxon>
        <taxon>Panagrolaimomorpha</taxon>
        <taxon>Strongyloidoidea</taxon>
        <taxon>Steinernematidae</taxon>
        <taxon>Steinernema</taxon>
    </lineage>
</organism>
<evidence type="ECO:0000256" key="7">
    <source>
        <dbReference type="ARBA" id="ARBA00023065"/>
    </source>
</evidence>
<dbReference type="GO" id="GO:0005254">
    <property type="term" value="F:chloride channel activity"/>
    <property type="evidence" value="ECO:0007669"/>
    <property type="project" value="UniProtKB-KW"/>
</dbReference>
<feature type="transmembrane region" description="Helical" evidence="16">
    <location>
        <begin position="109"/>
        <end position="129"/>
    </location>
</feature>
<evidence type="ECO:0000256" key="15">
    <source>
        <dbReference type="ARBA" id="ARBA00034104"/>
    </source>
</evidence>
<keyword evidence="14" id="KW-0407">Ion channel</keyword>
<dbReference type="GO" id="GO:0004888">
    <property type="term" value="F:transmembrane signaling receptor activity"/>
    <property type="evidence" value="ECO:0007669"/>
    <property type="project" value="InterPro"/>
</dbReference>
<keyword evidence="5 16" id="KW-1133">Transmembrane helix</keyword>
<protein>
    <recommendedName>
        <fullName evidence="17">Neurotransmitter-gated ion-channel transmembrane domain-containing protein</fullName>
    </recommendedName>
</protein>
<dbReference type="EMBL" id="AZBU02000005">
    <property type="protein sequence ID" value="TKR76907.1"/>
    <property type="molecule type" value="Genomic_DNA"/>
</dbReference>
<evidence type="ECO:0000256" key="14">
    <source>
        <dbReference type="ARBA" id="ARBA00023303"/>
    </source>
</evidence>
<dbReference type="GO" id="GO:0045211">
    <property type="term" value="C:postsynaptic membrane"/>
    <property type="evidence" value="ECO:0007669"/>
    <property type="project" value="UniProtKB-SubCell"/>
</dbReference>
<dbReference type="InterPro" id="IPR038050">
    <property type="entry name" value="Neuro_actylchol_rec"/>
</dbReference>
<comment type="subcellular location">
    <subcellularLocation>
        <location evidence="15">Postsynaptic cell membrane</location>
        <topology evidence="15">Multi-pass membrane protein</topology>
    </subcellularLocation>
</comment>
<dbReference type="Gene3D" id="1.20.58.390">
    <property type="entry name" value="Neurotransmitter-gated ion-channel transmembrane domain"/>
    <property type="match status" value="2"/>
</dbReference>
<keyword evidence="9" id="KW-1015">Disulfide bond</keyword>
<proteinExistence type="predicted"/>
<evidence type="ECO:0000256" key="4">
    <source>
        <dbReference type="ARBA" id="ARBA00022729"/>
    </source>
</evidence>
<dbReference type="GO" id="GO:0034707">
    <property type="term" value="C:chloride channel complex"/>
    <property type="evidence" value="ECO:0007669"/>
    <property type="project" value="UniProtKB-KW"/>
</dbReference>
<gene>
    <name evidence="18" type="ORF">L596_017977</name>
</gene>
<dbReference type="InterPro" id="IPR006028">
    <property type="entry name" value="GABAA/Glycine_rcpt"/>
</dbReference>
<keyword evidence="4" id="KW-0732">Signal</keyword>
<dbReference type="STRING" id="34508.A0A4U5N390"/>
<evidence type="ECO:0000256" key="8">
    <source>
        <dbReference type="ARBA" id="ARBA00023136"/>
    </source>
</evidence>
<dbReference type="InterPro" id="IPR006029">
    <property type="entry name" value="Neurotrans-gated_channel_TM"/>
</dbReference>
<evidence type="ECO:0000256" key="16">
    <source>
        <dbReference type="SAM" id="Phobius"/>
    </source>
</evidence>
<feature type="transmembrane region" description="Helical" evidence="16">
    <location>
        <begin position="408"/>
        <end position="427"/>
    </location>
</feature>
<evidence type="ECO:0000313" key="19">
    <source>
        <dbReference type="Proteomes" id="UP000298663"/>
    </source>
</evidence>
<evidence type="ECO:0000256" key="5">
    <source>
        <dbReference type="ARBA" id="ARBA00022989"/>
    </source>
</evidence>
<keyword evidence="3 16" id="KW-0812">Transmembrane</keyword>
<feature type="domain" description="Neurotransmitter-gated ion-channel transmembrane" evidence="17">
    <location>
        <begin position="384"/>
        <end position="532"/>
    </location>
</feature>
<evidence type="ECO:0000256" key="2">
    <source>
        <dbReference type="ARBA" id="ARBA00022475"/>
    </source>
</evidence>
<comment type="caution">
    <text evidence="18">The sequence shown here is derived from an EMBL/GenBank/DDBJ whole genome shotgun (WGS) entry which is preliminary data.</text>
</comment>
<evidence type="ECO:0000256" key="1">
    <source>
        <dbReference type="ARBA" id="ARBA00022448"/>
    </source>
</evidence>
<keyword evidence="13" id="KW-0628">Postsynaptic cell membrane</keyword>
<feature type="transmembrane region" description="Helical" evidence="16">
    <location>
        <begin position="76"/>
        <end position="97"/>
    </location>
</feature>
<dbReference type="FunFam" id="1.20.58.390:FF:000067">
    <property type="entry name" value="Glycine receptor subunit alpha-2"/>
    <property type="match status" value="2"/>
</dbReference>
<evidence type="ECO:0000256" key="9">
    <source>
        <dbReference type="ARBA" id="ARBA00023157"/>
    </source>
</evidence>
<evidence type="ECO:0000313" key="18">
    <source>
        <dbReference type="EMBL" id="TKR76907.1"/>
    </source>
</evidence>
<keyword evidence="8 16" id="KW-0472">Membrane</keyword>
<feature type="transmembrane region" description="Helical" evidence="16">
    <location>
        <begin position="377"/>
        <end position="401"/>
    </location>
</feature>
<evidence type="ECO:0000256" key="12">
    <source>
        <dbReference type="ARBA" id="ARBA00023214"/>
    </source>
</evidence>
<dbReference type="InterPro" id="IPR006201">
    <property type="entry name" value="Neur_channel"/>
</dbReference>
<feature type="domain" description="Neurotransmitter-gated ion-channel transmembrane" evidence="17">
    <location>
        <begin position="83"/>
        <end position="176"/>
    </location>
</feature>
<reference evidence="18 19" key="1">
    <citation type="journal article" date="2015" name="Genome Biol.">
        <title>Comparative genomics of Steinernema reveals deeply conserved gene regulatory networks.</title>
        <authorList>
            <person name="Dillman A.R."/>
            <person name="Macchietto M."/>
            <person name="Porter C.F."/>
            <person name="Rogers A."/>
            <person name="Williams B."/>
            <person name="Antoshechkin I."/>
            <person name="Lee M.M."/>
            <person name="Goodwin Z."/>
            <person name="Lu X."/>
            <person name="Lewis E.E."/>
            <person name="Goodrich-Blair H."/>
            <person name="Stock S.P."/>
            <person name="Adams B.J."/>
            <person name="Sternberg P.W."/>
            <person name="Mortazavi A."/>
        </authorList>
    </citation>
    <scope>NUCLEOTIDE SEQUENCE [LARGE SCALE GENOMIC DNA]</scope>
    <source>
        <strain evidence="18 19">ALL</strain>
    </source>
</reference>
<dbReference type="AlphaFoldDB" id="A0A4U5N390"/>
<evidence type="ECO:0000256" key="3">
    <source>
        <dbReference type="ARBA" id="ARBA00022692"/>
    </source>
</evidence>
<keyword evidence="10" id="KW-0869">Chloride channel</keyword>
<keyword evidence="2" id="KW-1003">Cell membrane</keyword>
<dbReference type="Proteomes" id="UP000298663">
    <property type="component" value="Unassembled WGS sequence"/>
</dbReference>
<evidence type="ECO:0000256" key="13">
    <source>
        <dbReference type="ARBA" id="ARBA00023257"/>
    </source>
</evidence>
<name>A0A4U5N390_STECR</name>
<dbReference type="SUPFAM" id="SSF90112">
    <property type="entry name" value="Neurotransmitter-gated ion-channel transmembrane pore"/>
    <property type="match status" value="2"/>
</dbReference>
<evidence type="ECO:0000256" key="10">
    <source>
        <dbReference type="ARBA" id="ARBA00023173"/>
    </source>
</evidence>
<reference evidence="18 19" key="2">
    <citation type="journal article" date="2019" name="G3 (Bethesda)">
        <title>Hybrid Assembly of the Genome of the Entomopathogenic Nematode Steinernema carpocapsae Identifies the X-Chromosome.</title>
        <authorList>
            <person name="Serra L."/>
            <person name="Macchietto M."/>
            <person name="Macias-Munoz A."/>
            <person name="McGill C.J."/>
            <person name="Rodriguez I.M."/>
            <person name="Rodriguez B."/>
            <person name="Murad R."/>
            <person name="Mortazavi A."/>
        </authorList>
    </citation>
    <scope>NUCLEOTIDE SEQUENCE [LARGE SCALE GENOMIC DNA]</scope>
    <source>
        <strain evidence="18 19">ALL</strain>
    </source>
</reference>
<keyword evidence="6" id="KW-0770">Synapse</keyword>
<dbReference type="CDD" id="cd19049">
    <property type="entry name" value="LGIC_TM_anion"/>
    <property type="match status" value="2"/>
</dbReference>
<evidence type="ECO:0000256" key="11">
    <source>
        <dbReference type="ARBA" id="ARBA00023180"/>
    </source>
</evidence>
<dbReference type="PRINTS" id="PR00253">
    <property type="entry name" value="GABAARECEPTR"/>
</dbReference>
<keyword evidence="12" id="KW-0868">Chloride</keyword>
<feature type="transmembrane region" description="Helical" evidence="16">
    <location>
        <begin position="141"/>
        <end position="163"/>
    </location>
</feature>
<dbReference type="PANTHER" id="PTHR18945">
    <property type="entry name" value="NEUROTRANSMITTER GATED ION CHANNEL"/>
    <property type="match status" value="1"/>
</dbReference>
<feature type="transmembrane region" description="Helical" evidence="16">
    <location>
        <begin position="255"/>
        <end position="275"/>
    </location>
</feature>